<evidence type="ECO:0000256" key="2">
    <source>
        <dbReference type="ARBA" id="ARBA00011322"/>
    </source>
</evidence>
<dbReference type="GO" id="GO:0005524">
    <property type="term" value="F:ATP binding"/>
    <property type="evidence" value="ECO:0007669"/>
    <property type="project" value="UniProtKB-KW"/>
</dbReference>
<feature type="domain" description="Rad50/SbcC-type AAA" evidence="16">
    <location>
        <begin position="6"/>
        <end position="221"/>
    </location>
</feature>
<dbReference type="PANTHER" id="PTHR32114">
    <property type="entry name" value="ABC TRANSPORTER ABCH.3"/>
    <property type="match status" value="1"/>
</dbReference>
<feature type="region of interest" description="Disordered" evidence="15">
    <location>
        <begin position="739"/>
        <end position="761"/>
    </location>
</feature>
<dbReference type="FunFam" id="3.40.50.300:FF:001446">
    <property type="entry name" value="DsDNA exonuclease SbcC"/>
    <property type="match status" value="1"/>
</dbReference>
<comment type="similarity">
    <text evidence="1">Belongs to the SMC family. SbcC subfamily.</text>
</comment>
<dbReference type="GO" id="GO:0006302">
    <property type="term" value="P:double-strand break repair"/>
    <property type="evidence" value="ECO:0007669"/>
    <property type="project" value="InterPro"/>
</dbReference>
<dbReference type="AlphaFoldDB" id="J2YAB4"/>
<dbReference type="Proteomes" id="UP000007289">
    <property type="component" value="Chromosome"/>
</dbReference>
<evidence type="ECO:0000256" key="9">
    <source>
        <dbReference type="ARBA" id="ARBA00022839"/>
    </source>
</evidence>
<evidence type="ECO:0000313" key="17">
    <source>
        <dbReference type="EMBL" id="EJL04221.1"/>
    </source>
</evidence>
<protein>
    <recommendedName>
        <fullName evidence="3">Nuclease SbcCD subunit C</fullName>
    </recommendedName>
</protein>
<dbReference type="Pfam" id="PF13558">
    <property type="entry name" value="SbcC_Walker_B"/>
    <property type="match status" value="1"/>
</dbReference>
<evidence type="ECO:0000256" key="11">
    <source>
        <dbReference type="ARBA" id="ARBA00023054"/>
    </source>
</evidence>
<dbReference type="RefSeq" id="WP_003180682.1">
    <property type="nucleotide sequence ID" value="NZ_CM001558.1"/>
</dbReference>
<organism evidence="17">
    <name type="scientific">Pseudomonas fluorescens (strain Q2-87)</name>
    <dbReference type="NCBI Taxonomy" id="1038922"/>
    <lineage>
        <taxon>Bacteria</taxon>
        <taxon>Pseudomonadati</taxon>
        <taxon>Pseudomonadota</taxon>
        <taxon>Gammaproteobacteria</taxon>
        <taxon>Pseudomonadales</taxon>
        <taxon>Pseudomonadaceae</taxon>
        <taxon>Pseudomonas</taxon>
    </lineage>
</organism>
<dbReference type="GO" id="GO:0004519">
    <property type="term" value="F:endonuclease activity"/>
    <property type="evidence" value="ECO:0007669"/>
    <property type="project" value="UniProtKB-KW"/>
</dbReference>
<dbReference type="GO" id="GO:0006260">
    <property type="term" value="P:DNA replication"/>
    <property type="evidence" value="ECO:0007669"/>
    <property type="project" value="UniProtKB-KW"/>
</dbReference>
<keyword evidence="6" id="KW-0547">Nucleotide-binding</keyword>
<dbReference type="SUPFAM" id="SSF52540">
    <property type="entry name" value="P-loop containing nucleoside triphosphate hydrolases"/>
    <property type="match status" value="1"/>
</dbReference>
<reference evidence="17" key="1">
    <citation type="journal article" date="2012" name="PLoS Genet.">
        <title>Comparative Genomics of Plant-Associated Pseudomonas spp.: Insights into Diversity and Inheritance of Traits Involved in Multitrophic Interactions.</title>
        <authorList>
            <person name="Loper J.E."/>
            <person name="Hassan K.A."/>
            <person name="Mavrodi D.V."/>
            <person name="Davis E.W.II."/>
            <person name="Lim C.K."/>
            <person name="Shaffer B.T."/>
            <person name="Elbourne L.D."/>
            <person name="Stockwell V.O."/>
            <person name="Hartney S.L."/>
            <person name="Breakwell K."/>
            <person name="Henkels M.D."/>
            <person name="Tetu S.G."/>
            <person name="Rangel L.I."/>
            <person name="Kidarsa T.A."/>
            <person name="Wilson N.L."/>
            <person name="van de Mortel J.E."/>
            <person name="Song C."/>
            <person name="Blumhagen R."/>
            <person name="Radune D."/>
            <person name="Hostetler J.B."/>
            <person name="Brinkac L.M."/>
            <person name="Durkin A.S."/>
            <person name="Kluepfel D.A."/>
            <person name="Wechter W.P."/>
            <person name="Anderson A.J."/>
            <person name="Kim Y.C."/>
            <person name="Pierson L.S.III."/>
            <person name="Pierson E.A."/>
            <person name="Lindow S.E."/>
            <person name="Kobayashi D.Y."/>
            <person name="Raaijmakers J.M."/>
            <person name="Weller D.M."/>
            <person name="Thomashow L.S."/>
            <person name="Allen A.E."/>
            <person name="Paulsen I.T."/>
        </authorList>
    </citation>
    <scope>NUCLEOTIDE SEQUENCE [LARGE SCALE GENOMIC DNA]</scope>
    <source>
        <strain evidence="17">Q2-87</strain>
    </source>
</reference>
<dbReference type="Pfam" id="PF13476">
    <property type="entry name" value="AAA_23"/>
    <property type="match status" value="1"/>
</dbReference>
<keyword evidence="10" id="KW-0067">ATP-binding</keyword>
<feature type="coiled-coil region" evidence="14">
    <location>
        <begin position="459"/>
        <end position="497"/>
    </location>
</feature>
<proteinExistence type="inferred from homology"/>
<dbReference type="eggNOG" id="COG0419">
    <property type="taxonomic scope" value="Bacteria"/>
</dbReference>
<evidence type="ECO:0000256" key="1">
    <source>
        <dbReference type="ARBA" id="ARBA00006930"/>
    </source>
</evidence>
<dbReference type="PANTHER" id="PTHR32114:SF2">
    <property type="entry name" value="ABC TRANSPORTER ABCH.3"/>
    <property type="match status" value="1"/>
</dbReference>
<feature type="compositionally biased region" description="Polar residues" evidence="15">
    <location>
        <begin position="742"/>
        <end position="754"/>
    </location>
</feature>
<keyword evidence="11 14" id="KW-0175">Coiled coil</keyword>
<evidence type="ECO:0000256" key="5">
    <source>
        <dbReference type="ARBA" id="ARBA00022722"/>
    </source>
</evidence>
<feature type="coiled-coil region" evidence="14">
    <location>
        <begin position="331"/>
        <end position="432"/>
    </location>
</feature>
<comment type="caution">
    <text evidence="17">The sequence shown here is derived from an EMBL/GenBank/DDBJ whole genome shotgun (WGS) entry which is preliminary data.</text>
</comment>
<keyword evidence="12" id="KW-0233">DNA recombination</keyword>
<evidence type="ECO:0000256" key="7">
    <source>
        <dbReference type="ARBA" id="ARBA00022759"/>
    </source>
</evidence>
<keyword evidence="9 17" id="KW-0269">Exonuclease</keyword>
<dbReference type="InterPro" id="IPR038729">
    <property type="entry name" value="Rad50/SbcC_AAA"/>
</dbReference>
<name>J2YAB4_PSEFQ</name>
<dbReference type="EMBL" id="AGBM01000001">
    <property type="protein sequence ID" value="EJL04221.1"/>
    <property type="molecule type" value="Genomic_DNA"/>
</dbReference>
<feature type="coiled-coil region" evidence="14">
    <location>
        <begin position="955"/>
        <end position="1023"/>
    </location>
</feature>
<dbReference type="GO" id="GO:0016887">
    <property type="term" value="F:ATP hydrolysis activity"/>
    <property type="evidence" value="ECO:0007669"/>
    <property type="project" value="InterPro"/>
</dbReference>
<evidence type="ECO:0000256" key="15">
    <source>
        <dbReference type="SAM" id="MobiDB-lite"/>
    </source>
</evidence>
<evidence type="ECO:0000256" key="13">
    <source>
        <dbReference type="ARBA" id="ARBA00055999"/>
    </source>
</evidence>
<keyword evidence="8" id="KW-0378">Hydrolase</keyword>
<dbReference type="HOGENOM" id="CLU_004785_1_1_6"/>
<keyword evidence="5" id="KW-0540">Nuclease</keyword>
<comment type="subunit">
    <text evidence="2">Heterodimer of SbcC and SbcD.</text>
</comment>
<evidence type="ECO:0000256" key="14">
    <source>
        <dbReference type="SAM" id="Coils"/>
    </source>
</evidence>
<keyword evidence="4" id="KW-0235">DNA replication</keyword>
<evidence type="ECO:0000256" key="10">
    <source>
        <dbReference type="ARBA" id="ARBA00022840"/>
    </source>
</evidence>
<evidence type="ECO:0000256" key="8">
    <source>
        <dbReference type="ARBA" id="ARBA00022801"/>
    </source>
</evidence>
<gene>
    <name evidence="17" type="primary">sbcC</name>
    <name evidence="17" type="ORF">PflQ2_2212</name>
</gene>
<evidence type="ECO:0000256" key="4">
    <source>
        <dbReference type="ARBA" id="ARBA00022705"/>
    </source>
</evidence>
<accession>J2YAB4</accession>
<evidence type="ECO:0000256" key="6">
    <source>
        <dbReference type="ARBA" id="ARBA00022741"/>
    </source>
</evidence>
<dbReference type="GO" id="GO:0004527">
    <property type="term" value="F:exonuclease activity"/>
    <property type="evidence" value="ECO:0007669"/>
    <property type="project" value="UniProtKB-KW"/>
</dbReference>
<comment type="function">
    <text evidence="13">SbcCD cleaves DNA hairpin structures. These structures can inhibit DNA replication and are intermediates in certain DNA recombination reactions. The complex acts as a 3'-&gt;5' double strand exonuclease that can open hairpins. It also has a 5' single-strand endonuclease activity.</text>
</comment>
<sequence length="1213" mass="136722">MKILAIRLKNLASLAGPFEIDFTAEPLASAGLFAITGPTGAGKSTLLDALCLALFGAVPRLNNTGRDAKVPDADGEIATGDPRTLLRRGTGDGYAEVDFRGIDGRRYRARWEANRAREKAGGKLQASRQSLRDLDNDQLLASQKGEYKTQLEAALGLNFEQFTRAVLLAQSEFSAFLKADDNERSELLEKLTDTALYTRLGRRAFDKAKQAKESHKQLQDQATGVTPLAPEARAELDQRFDEAQQQLKTEQAQLKQLEQQHTWLKDLDVLKDEQASAAEQLQQAQADWSALADERLKLTRLEQLAPQRHQFVRQTELNRQLEPLAAQIRHLTQQQIDLHAQQAELEKALDEAQRSLTSARQQSVDSAPLLRQAFDEQSTLARLAQEANLAAERQEQAQQVCAEGQRTIDTLLEQQKQVAERLQRIAGELEQSIHLAPLSDAWNAYRDRLQQLMLIGNRLSKGQAELATLEQDAARTAEELTTRRQELEVLYKEAGAEPEAVTEQLQLLGTLLQDNRKQLRAFEELTRLWASQQDLDKRGADLEQRQQQALQERDRLVREGGEAKAELTIAEQTLRVTRDLLERQRLARSESVEQLRAQLQDEQPCPVCGSVEHPYHQPEALLQSLGRHDENEEANVRKAVEQLNEKVIDLRAQYSGVIAQLKELKQQQEQLAVQQQSLAPSLEAHPLSAQLLAQDPEKRDAWLAQQNSQLHQRIGQDEQRQTALLTLQQDAARLAQQLRNAETASQQASQHLTNQQQALAQDRQRLDEELNHFSALLPADTLQALRTEPAATFMQLDQQIAQRLEQLEQQRDELGEQLQRLQALEKEQDRQQTRIQQLEAARLQFNALSEQQQACQEKLAQLLGQHASAEQWQHQLDQSLEQTREAEATANRRLQQLRNDLVQLAAELKARQEQAQSLEQELQALAAGITQWRTGHPELDDAAIDALLGLDEQHISQLRQRLLNSEKAIEQARVLLTEREQRLQNHQTQHNGNLLPEQLAEALTALQARFAASEQNCAELRAQQAEDLRRQNANQALARQIEQAYAEYQRWARLDALIGSATGDRFRKLAQAYNLDLLVHHANAQLRQLVRRYRLKRGGSMLGLLVMDTEMGDELRSVHSLSGGETFLVSLALALGLASMASSTLKIESLFIDEGFGSLDPESLQLAMDALDGLQAQGRKVAVISHVQEMHERIPVQIQVRRQGNGLSTVEVK</sequence>
<feature type="coiled-coil region" evidence="14">
    <location>
        <begin position="633"/>
        <end position="678"/>
    </location>
</feature>
<evidence type="ECO:0000256" key="3">
    <source>
        <dbReference type="ARBA" id="ARBA00013368"/>
    </source>
</evidence>
<feature type="coiled-coil region" evidence="14">
    <location>
        <begin position="233"/>
        <end position="287"/>
    </location>
</feature>
<dbReference type="PATRIC" id="fig|1038922.3.peg.3321"/>
<dbReference type="Gene3D" id="3.40.50.300">
    <property type="entry name" value="P-loop containing nucleotide triphosphate hydrolases"/>
    <property type="match status" value="2"/>
</dbReference>
<evidence type="ECO:0000256" key="12">
    <source>
        <dbReference type="ARBA" id="ARBA00023172"/>
    </source>
</evidence>
<dbReference type="InterPro" id="IPR027417">
    <property type="entry name" value="P-loop_NTPase"/>
</dbReference>
<keyword evidence="7" id="KW-0255">Endonuclease</keyword>
<evidence type="ECO:0000259" key="16">
    <source>
        <dbReference type="Pfam" id="PF13476"/>
    </source>
</evidence>
<feature type="coiled-coil region" evidence="14">
    <location>
        <begin position="793"/>
        <end position="928"/>
    </location>
</feature>
<dbReference type="GO" id="GO:0006310">
    <property type="term" value="P:DNA recombination"/>
    <property type="evidence" value="ECO:0007669"/>
    <property type="project" value="UniProtKB-KW"/>
</dbReference>